<dbReference type="InterPro" id="IPR036249">
    <property type="entry name" value="Thioredoxin-like_sf"/>
</dbReference>
<evidence type="ECO:0000313" key="2">
    <source>
        <dbReference type="EMBL" id="EEP68612.1"/>
    </source>
</evidence>
<dbReference type="CDD" id="cd02947">
    <property type="entry name" value="TRX_family"/>
    <property type="match status" value="1"/>
</dbReference>
<sequence>MKTKPALFAASLALLLTACAQQNAQQGNSQADEIKQLNAKLAEKEMAVKLSAQRTTELEKQYTDMYFELDSLTVESFKAKVARGDTFYAYIGRPSCSDCSAFEPIFKRYIKAHQLRGKLYFVNVHFLQQDKAAWAAFKQQYGLLGTPVLAKYSGGKQINKLDKEEKGEMSPQDIEAWLKLNKL</sequence>
<feature type="signal peptide" evidence="1">
    <location>
        <begin position="1"/>
        <end position="20"/>
    </location>
</feature>
<dbReference type="Gene3D" id="3.40.30.10">
    <property type="entry name" value="Glutaredoxin"/>
    <property type="match status" value="1"/>
</dbReference>
<protein>
    <submittedName>
        <fullName evidence="2">Bacteriocin transport accessory protein</fullName>
    </submittedName>
</protein>
<dbReference type="HOGENOM" id="CLU_121850_0_0_4"/>
<comment type="caution">
    <text evidence="2">The sequence shown here is derived from an EMBL/GenBank/DDBJ whole genome shotgun (WGS) entry which is preliminary data.</text>
</comment>
<dbReference type="RefSeq" id="WP_003793957.1">
    <property type="nucleotide sequence ID" value="NZ_GG665871.1"/>
</dbReference>
<gene>
    <name evidence="2" type="ORF">GCWU000324_00515</name>
</gene>
<dbReference type="Pfam" id="PF20207">
    <property type="entry name" value="DUF6568"/>
    <property type="match status" value="1"/>
</dbReference>
<keyword evidence="3" id="KW-1185">Reference proteome</keyword>
<reference evidence="2" key="1">
    <citation type="submission" date="2009-04" db="EMBL/GenBank/DDBJ databases">
        <authorList>
            <person name="Weinstock G."/>
            <person name="Sodergren E."/>
            <person name="Clifton S."/>
            <person name="Fulton L."/>
            <person name="Fulton B."/>
            <person name="Courtney L."/>
            <person name="Fronick C."/>
            <person name="Harrison M."/>
            <person name="Strong C."/>
            <person name="Farmer C."/>
            <person name="Delahaunty K."/>
            <person name="Markovic C."/>
            <person name="Hall O."/>
            <person name="Minx P."/>
            <person name="Tomlinson C."/>
            <person name="Mitreva M."/>
            <person name="Nelson J."/>
            <person name="Hou S."/>
            <person name="Wollam A."/>
            <person name="Pepin K.H."/>
            <person name="Johnson M."/>
            <person name="Bhonagiri V."/>
            <person name="Nash W.E."/>
            <person name="Warren W."/>
            <person name="Chinwalla A."/>
            <person name="Mardis E.R."/>
            <person name="Wilson R.K."/>
        </authorList>
    </citation>
    <scope>NUCLEOTIDE SEQUENCE [LARGE SCALE GENOMIC DNA]</scope>
    <source>
        <strain evidence="2">ATCC 51147</strain>
    </source>
</reference>
<dbReference type="SUPFAM" id="SSF52833">
    <property type="entry name" value="Thioredoxin-like"/>
    <property type="match status" value="1"/>
</dbReference>
<dbReference type="Proteomes" id="UP000003009">
    <property type="component" value="Unassembled WGS sequence"/>
</dbReference>
<dbReference type="STRING" id="629741.GCWU000324_00515"/>
<accession>C4GI24</accession>
<dbReference type="InterPro" id="IPR046698">
    <property type="entry name" value="PedC-like"/>
</dbReference>
<proteinExistence type="predicted"/>
<evidence type="ECO:0000313" key="3">
    <source>
        <dbReference type="Proteomes" id="UP000003009"/>
    </source>
</evidence>
<dbReference type="EMBL" id="ACJW02000002">
    <property type="protein sequence ID" value="EEP68612.1"/>
    <property type="molecule type" value="Genomic_DNA"/>
</dbReference>
<dbReference type="GeneID" id="84907100"/>
<evidence type="ECO:0000256" key="1">
    <source>
        <dbReference type="SAM" id="SignalP"/>
    </source>
</evidence>
<dbReference type="OrthoDB" id="9792987at2"/>
<dbReference type="AlphaFoldDB" id="C4GI24"/>
<keyword evidence="1" id="KW-0732">Signal</keyword>
<name>C4GI24_9NEIS</name>
<feature type="chain" id="PRO_5002936735" evidence="1">
    <location>
        <begin position="21"/>
        <end position="183"/>
    </location>
</feature>
<dbReference type="PROSITE" id="PS51257">
    <property type="entry name" value="PROKAR_LIPOPROTEIN"/>
    <property type="match status" value="1"/>
</dbReference>
<organism evidence="2 3">
    <name type="scientific">Kingella oralis ATCC 51147</name>
    <dbReference type="NCBI Taxonomy" id="629741"/>
    <lineage>
        <taxon>Bacteria</taxon>
        <taxon>Pseudomonadati</taxon>
        <taxon>Pseudomonadota</taxon>
        <taxon>Betaproteobacteria</taxon>
        <taxon>Neisseriales</taxon>
        <taxon>Neisseriaceae</taxon>
        <taxon>Kingella</taxon>
    </lineage>
</organism>